<dbReference type="AlphaFoldDB" id="A0A7Y2L9D6"/>
<name>A0A7Y2L9D6_9THEO</name>
<organism evidence="4 5">
    <name type="scientific">Caldanaerobacter subterraneus</name>
    <dbReference type="NCBI Taxonomy" id="911092"/>
    <lineage>
        <taxon>Bacteria</taxon>
        <taxon>Bacillati</taxon>
        <taxon>Bacillota</taxon>
        <taxon>Clostridia</taxon>
        <taxon>Thermoanaerobacterales</taxon>
        <taxon>Thermoanaerobacteraceae</taxon>
        <taxon>Caldanaerobacter</taxon>
    </lineage>
</organism>
<proteinExistence type="predicted"/>
<dbReference type="EMBL" id="JABEQB010000057">
    <property type="protein sequence ID" value="NNG68117.1"/>
    <property type="molecule type" value="Genomic_DNA"/>
</dbReference>
<sequence>MIAGIDVVEEKSDFPIYDSIFKIEGKADVVVDFYNPPAFDNLLKCVLSHRIPVVMGSRASKKAID</sequence>
<dbReference type="InterPro" id="IPR036291">
    <property type="entry name" value="NAD(P)-bd_dom_sf"/>
</dbReference>
<gene>
    <name evidence="4" type="ORF">HKI81_13165</name>
</gene>
<dbReference type="Gene3D" id="3.40.50.720">
    <property type="entry name" value="NAD(P)-binding Rossmann-like Domain"/>
    <property type="match status" value="1"/>
</dbReference>
<reference evidence="4 5" key="1">
    <citation type="submission" date="2020-04" db="EMBL/GenBank/DDBJ databases">
        <title>Draft genome sequence of Caldanaerobacter sunterraneus. strain 1523vc isolated from Griffin hot spring, Kamchatka, Russia.</title>
        <authorList>
            <person name="Toshchakov S.V."/>
            <person name="Podosokorskaya O.A."/>
            <person name="Kublanov I.V."/>
            <person name="Korzhenkov A."/>
            <person name="Patrushev M.V."/>
        </authorList>
    </citation>
    <scope>NUCLEOTIDE SEQUENCE [LARGE SCALE GENOMIC DNA]</scope>
    <source>
        <strain evidence="4 5">1523vc</strain>
    </source>
</reference>
<dbReference type="RefSeq" id="WP_081699013.1">
    <property type="nucleotide sequence ID" value="NZ_JABEQB010000057.1"/>
</dbReference>
<dbReference type="SUPFAM" id="SSF51735">
    <property type="entry name" value="NAD(P)-binding Rossmann-fold domains"/>
    <property type="match status" value="1"/>
</dbReference>
<feature type="domain" description="Dihydrodipicolinate reductase N-terminal" evidence="3">
    <location>
        <begin position="10"/>
        <end position="57"/>
    </location>
</feature>
<keyword evidence="2" id="KW-0560">Oxidoreductase</keyword>
<protein>
    <recommendedName>
        <fullName evidence="3">Dihydrodipicolinate reductase N-terminal domain-containing protein</fullName>
    </recommendedName>
</protein>
<keyword evidence="1" id="KW-0521">NADP</keyword>
<dbReference type="GO" id="GO:0009089">
    <property type="term" value="P:lysine biosynthetic process via diaminopimelate"/>
    <property type="evidence" value="ECO:0007669"/>
    <property type="project" value="InterPro"/>
</dbReference>
<dbReference type="GO" id="GO:0008839">
    <property type="term" value="F:4-hydroxy-tetrahydrodipicolinate reductase"/>
    <property type="evidence" value="ECO:0007669"/>
    <property type="project" value="InterPro"/>
</dbReference>
<evidence type="ECO:0000313" key="4">
    <source>
        <dbReference type="EMBL" id="NNG68117.1"/>
    </source>
</evidence>
<evidence type="ECO:0000256" key="2">
    <source>
        <dbReference type="ARBA" id="ARBA00023002"/>
    </source>
</evidence>
<accession>A0A7Y2L9D6</accession>
<evidence type="ECO:0000259" key="3">
    <source>
        <dbReference type="Pfam" id="PF01113"/>
    </source>
</evidence>
<comment type="caution">
    <text evidence="4">The sequence shown here is derived from an EMBL/GenBank/DDBJ whole genome shotgun (WGS) entry which is preliminary data.</text>
</comment>
<evidence type="ECO:0000313" key="5">
    <source>
        <dbReference type="Proteomes" id="UP000529861"/>
    </source>
</evidence>
<dbReference type="Pfam" id="PF01113">
    <property type="entry name" value="DapB_N"/>
    <property type="match status" value="1"/>
</dbReference>
<evidence type="ECO:0000256" key="1">
    <source>
        <dbReference type="ARBA" id="ARBA00022857"/>
    </source>
</evidence>
<dbReference type="InterPro" id="IPR000846">
    <property type="entry name" value="DapB_N"/>
</dbReference>
<dbReference type="Proteomes" id="UP000529861">
    <property type="component" value="Unassembled WGS sequence"/>
</dbReference>